<dbReference type="SUPFAM" id="SSF56059">
    <property type="entry name" value="Glutathione synthetase ATP-binding domain-like"/>
    <property type="match status" value="1"/>
</dbReference>
<sequence>MTELSPAKPTVVVVYDVGSASPLEIVRHVGAVADLIFVLAPSEHAVAMEPIICAFAPAVDWIDAETTAQAVRAVGTTDGVVTFSDRRLREASALAAALGHTFHAGDTARLLTDKNAQRIALDAAGLPGPRFAQLRHAKDWQGAVAAVGLPAVLKPTVGEGSIDSYLIDDTDTGSATATRLLSAGDGRTFQLEELLVGVPSGRFGDYVGVESNTVDGVVEHIAITGKFALVPPFRESGQFWPAPVDDATARAARDFTSSALAALGLRNGMTHTELKLTAAGPRIIEVNGRVGGFVNDLALRHLGRDLLAEAALVACRRPLPTSESRTDDVTFQFSSLAPNDTVFIEAVAGVGDVRGVDGVASYHLLVPCPGPLTPGVATQELDLLCGTARDFPAMFALIERAQRTLRFKLRSADGQRRWVAAHELPSAPSTASAVAPLVGSHTQPGTASPPGTIR</sequence>
<keyword evidence="1" id="KW-0436">Ligase</keyword>
<organism evidence="7 8">
    <name type="scientific">Jatrophihabitans lederbergiae</name>
    <dbReference type="NCBI Taxonomy" id="3075547"/>
    <lineage>
        <taxon>Bacteria</taxon>
        <taxon>Bacillati</taxon>
        <taxon>Actinomycetota</taxon>
        <taxon>Actinomycetes</taxon>
        <taxon>Jatrophihabitantales</taxon>
        <taxon>Jatrophihabitantaceae</taxon>
        <taxon>Jatrophihabitans</taxon>
    </lineage>
</organism>
<gene>
    <name evidence="7" type="ORF">RM423_12970</name>
</gene>
<protein>
    <recommendedName>
        <fullName evidence="6">ATP-grasp domain-containing protein</fullName>
    </recommendedName>
</protein>
<evidence type="ECO:0000313" key="7">
    <source>
        <dbReference type="EMBL" id="MDT0262302.1"/>
    </source>
</evidence>
<dbReference type="Gene3D" id="3.30.470.20">
    <property type="entry name" value="ATP-grasp fold, B domain"/>
    <property type="match status" value="1"/>
</dbReference>
<name>A0ABU2JBD9_9ACTN</name>
<dbReference type="PANTHER" id="PTHR43585:SF2">
    <property type="entry name" value="ATP-GRASP ENZYME FSQD"/>
    <property type="match status" value="1"/>
</dbReference>
<feature type="region of interest" description="Disordered" evidence="5">
    <location>
        <begin position="431"/>
        <end position="454"/>
    </location>
</feature>
<proteinExistence type="predicted"/>
<evidence type="ECO:0000256" key="2">
    <source>
        <dbReference type="ARBA" id="ARBA00022741"/>
    </source>
</evidence>
<keyword evidence="3 4" id="KW-0067">ATP-binding</keyword>
<evidence type="ECO:0000256" key="1">
    <source>
        <dbReference type="ARBA" id="ARBA00022598"/>
    </source>
</evidence>
<dbReference type="PROSITE" id="PS50975">
    <property type="entry name" value="ATP_GRASP"/>
    <property type="match status" value="1"/>
</dbReference>
<dbReference type="InterPro" id="IPR011761">
    <property type="entry name" value="ATP-grasp"/>
</dbReference>
<reference evidence="8" key="1">
    <citation type="submission" date="2023-07" db="EMBL/GenBank/DDBJ databases">
        <title>30 novel species of actinomycetes from the DSMZ collection.</title>
        <authorList>
            <person name="Nouioui I."/>
        </authorList>
    </citation>
    <scope>NUCLEOTIDE SEQUENCE [LARGE SCALE GENOMIC DNA]</scope>
    <source>
        <strain evidence="8">DSM 44399</strain>
    </source>
</reference>
<evidence type="ECO:0000256" key="3">
    <source>
        <dbReference type="ARBA" id="ARBA00022840"/>
    </source>
</evidence>
<evidence type="ECO:0000256" key="4">
    <source>
        <dbReference type="PROSITE-ProRule" id="PRU00409"/>
    </source>
</evidence>
<evidence type="ECO:0000313" key="8">
    <source>
        <dbReference type="Proteomes" id="UP001183176"/>
    </source>
</evidence>
<dbReference type="RefSeq" id="WP_311423453.1">
    <property type="nucleotide sequence ID" value="NZ_JAVREH010000016.1"/>
</dbReference>
<dbReference type="PANTHER" id="PTHR43585">
    <property type="entry name" value="FUMIPYRROLE BIOSYNTHESIS PROTEIN C"/>
    <property type="match status" value="1"/>
</dbReference>
<evidence type="ECO:0000256" key="5">
    <source>
        <dbReference type="SAM" id="MobiDB-lite"/>
    </source>
</evidence>
<accession>A0ABU2JBD9</accession>
<dbReference type="Proteomes" id="UP001183176">
    <property type="component" value="Unassembled WGS sequence"/>
</dbReference>
<keyword evidence="8" id="KW-1185">Reference proteome</keyword>
<comment type="caution">
    <text evidence="7">The sequence shown here is derived from an EMBL/GenBank/DDBJ whole genome shotgun (WGS) entry which is preliminary data.</text>
</comment>
<feature type="domain" description="ATP-grasp" evidence="6">
    <location>
        <begin position="118"/>
        <end position="315"/>
    </location>
</feature>
<dbReference type="EMBL" id="JAVREH010000016">
    <property type="protein sequence ID" value="MDT0262302.1"/>
    <property type="molecule type" value="Genomic_DNA"/>
</dbReference>
<dbReference type="InterPro" id="IPR052032">
    <property type="entry name" value="ATP-dep_AA_Ligase"/>
</dbReference>
<evidence type="ECO:0000259" key="6">
    <source>
        <dbReference type="PROSITE" id="PS50975"/>
    </source>
</evidence>
<keyword evidence="2 4" id="KW-0547">Nucleotide-binding</keyword>